<organism evidence="2 3">
    <name type="scientific">Citrus unshiu</name>
    <name type="common">Satsuma mandarin</name>
    <name type="synonym">Citrus nobilis var. unshiu</name>
    <dbReference type="NCBI Taxonomy" id="55188"/>
    <lineage>
        <taxon>Eukaryota</taxon>
        <taxon>Viridiplantae</taxon>
        <taxon>Streptophyta</taxon>
        <taxon>Embryophyta</taxon>
        <taxon>Tracheophyta</taxon>
        <taxon>Spermatophyta</taxon>
        <taxon>Magnoliopsida</taxon>
        <taxon>eudicotyledons</taxon>
        <taxon>Gunneridae</taxon>
        <taxon>Pentapetalae</taxon>
        <taxon>rosids</taxon>
        <taxon>malvids</taxon>
        <taxon>Sapindales</taxon>
        <taxon>Rutaceae</taxon>
        <taxon>Aurantioideae</taxon>
        <taxon>Citrus</taxon>
    </lineage>
</organism>
<dbReference type="EMBL" id="BDQV01000472">
    <property type="protein sequence ID" value="GAY65373.1"/>
    <property type="molecule type" value="Genomic_DNA"/>
</dbReference>
<dbReference type="SMART" id="SM00256">
    <property type="entry name" value="FBOX"/>
    <property type="match status" value="1"/>
</dbReference>
<dbReference type="CDD" id="cd22160">
    <property type="entry name" value="F-box_AtFBL13-like"/>
    <property type="match status" value="1"/>
</dbReference>
<dbReference type="Pfam" id="PF00646">
    <property type="entry name" value="F-box"/>
    <property type="match status" value="1"/>
</dbReference>
<gene>
    <name evidence="2" type="ORF">CUMW_240580</name>
</gene>
<evidence type="ECO:0000259" key="1">
    <source>
        <dbReference type="PROSITE" id="PS50181"/>
    </source>
</evidence>
<dbReference type="PANTHER" id="PTHR34145:SF68">
    <property type="entry name" value="FBD DOMAIN-CONTAINING PROTEIN"/>
    <property type="match status" value="1"/>
</dbReference>
<accession>A0A2H5QL98</accession>
<reference evidence="2 3" key="1">
    <citation type="journal article" date="2017" name="Front. Genet.">
        <title>Draft sequencing of the heterozygous diploid genome of Satsuma (Citrus unshiu Marc.) using a hybrid assembly approach.</title>
        <authorList>
            <person name="Shimizu T."/>
            <person name="Tanizawa Y."/>
            <person name="Mochizuki T."/>
            <person name="Nagasaki H."/>
            <person name="Yoshioka T."/>
            <person name="Toyoda A."/>
            <person name="Fujiyama A."/>
            <person name="Kaminuma E."/>
            <person name="Nakamura Y."/>
        </authorList>
    </citation>
    <scope>NUCLEOTIDE SEQUENCE [LARGE SCALE GENOMIC DNA]</scope>
    <source>
        <strain evidence="3">cv. Miyagawa wase</strain>
    </source>
</reference>
<dbReference type="Proteomes" id="UP000236630">
    <property type="component" value="Unassembled WGS sequence"/>
</dbReference>
<feature type="non-terminal residue" evidence="2">
    <location>
        <position position="1"/>
    </location>
</feature>
<dbReference type="SUPFAM" id="SSF81383">
    <property type="entry name" value="F-box domain"/>
    <property type="match status" value="1"/>
</dbReference>
<evidence type="ECO:0000313" key="2">
    <source>
        <dbReference type="EMBL" id="GAY65373.1"/>
    </source>
</evidence>
<dbReference type="Gene3D" id="1.20.1280.50">
    <property type="match status" value="1"/>
</dbReference>
<evidence type="ECO:0000313" key="3">
    <source>
        <dbReference type="Proteomes" id="UP000236630"/>
    </source>
</evidence>
<proteinExistence type="predicted"/>
<dbReference type="InterPro" id="IPR001810">
    <property type="entry name" value="F-box_dom"/>
</dbReference>
<sequence length="388" mass="44434">ETDGVAILHYKMPILPCNTRREGDFTCPNDCISQLPYEILVDVLSCLSMKEAARTTILSSRWRYLWNSFTGCLNFEKPLTMAYLEAKAHLGLEAEPLARERFMFMSWVNQVLGSHHGQLMEGLRICFDVDYNNNDIDKWVQFAVEKKVQKLELDFSGVRYDCYERSSGQYTFPSHLFRCSSFRSLTSLRLANVGVSGEVLEHLLSYCTVEALSVKESLCLTSLKLFGPSLKLKYLELYVAGLKDLEIHLPNLISFKEPLHYVNRNIHPHTTTISMVESVTVANVPNLVDVSFGYSLSDYIMNNLCQLNSFLVQLKALNVRPLLSPAPNKVPRNFTKGKSCTHEFAEEKESEGKYDGKRKEMEHERQLGLNLQRLCWKNSITCYFEGTF</sequence>
<dbReference type="InterPro" id="IPR053772">
    <property type="entry name" value="At1g61320/At1g61330-like"/>
</dbReference>
<dbReference type="InterPro" id="IPR053781">
    <property type="entry name" value="F-box_AtFBL13-like"/>
</dbReference>
<dbReference type="PROSITE" id="PS50181">
    <property type="entry name" value="FBOX"/>
    <property type="match status" value="1"/>
</dbReference>
<dbReference type="AlphaFoldDB" id="A0A2H5QL98"/>
<protein>
    <recommendedName>
        <fullName evidence="1">F-box domain-containing protein</fullName>
    </recommendedName>
</protein>
<dbReference type="InterPro" id="IPR036047">
    <property type="entry name" value="F-box-like_dom_sf"/>
</dbReference>
<name>A0A2H5QL98_CITUN</name>
<keyword evidence="3" id="KW-1185">Reference proteome</keyword>
<dbReference type="SUPFAM" id="SSF52047">
    <property type="entry name" value="RNI-like"/>
    <property type="match status" value="1"/>
</dbReference>
<dbReference type="PANTHER" id="PTHR34145">
    <property type="entry name" value="OS02G0105600 PROTEIN"/>
    <property type="match status" value="1"/>
</dbReference>
<dbReference type="STRING" id="55188.A0A2H5QL98"/>
<comment type="caution">
    <text evidence="2">The sequence shown here is derived from an EMBL/GenBank/DDBJ whole genome shotgun (WGS) entry which is preliminary data.</text>
</comment>
<feature type="domain" description="F-box" evidence="1">
    <location>
        <begin position="29"/>
        <end position="78"/>
    </location>
</feature>